<proteinExistence type="predicted"/>
<dbReference type="EMBL" id="JAFNEN010001366">
    <property type="protein sequence ID" value="KAG8174000.1"/>
    <property type="molecule type" value="Genomic_DNA"/>
</dbReference>
<sequence>MVLQLPMAATNRCEVTDGHVALTAPLTLTCLALSHRARSKGLTGPFHVKSSRGRHAGLADFNQIWWVCSLASW</sequence>
<comment type="caution">
    <text evidence="1">The sequence shown here is derived from an EMBL/GenBank/DDBJ whole genome shotgun (WGS) entry which is preliminary data.</text>
</comment>
<dbReference type="Proteomes" id="UP000827092">
    <property type="component" value="Unassembled WGS sequence"/>
</dbReference>
<reference evidence="1 2" key="1">
    <citation type="journal article" date="2022" name="Nat. Ecol. Evol.">
        <title>A masculinizing supergene underlies an exaggerated male reproductive morph in a spider.</title>
        <authorList>
            <person name="Hendrickx F."/>
            <person name="De Corte Z."/>
            <person name="Sonet G."/>
            <person name="Van Belleghem S.M."/>
            <person name="Kostlbacher S."/>
            <person name="Vangestel C."/>
        </authorList>
    </citation>
    <scope>NUCLEOTIDE SEQUENCE [LARGE SCALE GENOMIC DNA]</scope>
    <source>
        <strain evidence="1">W744_W776</strain>
    </source>
</reference>
<protein>
    <submittedName>
        <fullName evidence="1">Uncharacterized protein</fullName>
    </submittedName>
</protein>
<evidence type="ECO:0000313" key="1">
    <source>
        <dbReference type="EMBL" id="KAG8174000.1"/>
    </source>
</evidence>
<dbReference type="AlphaFoldDB" id="A0AAV6TPU1"/>
<evidence type="ECO:0000313" key="2">
    <source>
        <dbReference type="Proteomes" id="UP000827092"/>
    </source>
</evidence>
<accession>A0AAV6TPU1</accession>
<keyword evidence="2" id="KW-1185">Reference proteome</keyword>
<name>A0AAV6TPU1_9ARAC</name>
<organism evidence="1 2">
    <name type="scientific">Oedothorax gibbosus</name>
    <dbReference type="NCBI Taxonomy" id="931172"/>
    <lineage>
        <taxon>Eukaryota</taxon>
        <taxon>Metazoa</taxon>
        <taxon>Ecdysozoa</taxon>
        <taxon>Arthropoda</taxon>
        <taxon>Chelicerata</taxon>
        <taxon>Arachnida</taxon>
        <taxon>Araneae</taxon>
        <taxon>Araneomorphae</taxon>
        <taxon>Entelegynae</taxon>
        <taxon>Araneoidea</taxon>
        <taxon>Linyphiidae</taxon>
        <taxon>Erigoninae</taxon>
        <taxon>Oedothorax</taxon>
    </lineage>
</organism>
<gene>
    <name evidence="1" type="ORF">JTE90_025805</name>
</gene>